<evidence type="ECO:0000313" key="1">
    <source>
        <dbReference type="EMBL" id="AAC96382.1"/>
    </source>
</evidence>
<protein>
    <recommendedName>
        <fullName evidence="4">Chlorovirus glycoprotein repeat domain-containing protein</fullName>
    </recommendedName>
</protein>
<sequence length="1369" mass="141382">MSWFDPNWNPFFNRSIIVSGNLVVAGGVIEGNGGGLTNSAFSNPDTIRTDLTGNVTSNGTVRSSLIQTNSIVASGDAYANVWNGNAAFITGISANTTLVGNVRISISGNLTGNFAVSTTTVSNTMTANVLIGTTLTVNNLSATRANVQVLTGNVTGNVRLIANVVNVAAYTVGNLTTSSNVSTTNLNVTSNINGNVRSSTANVQGRLSATTPTTGSIISSSFIANSFTSSGNVQIGDFFGNVRASVGTFDMIASNVFSNVANIIEIRSDIISNIANVGNGTFVFVNASNITTTNITGNITSNVASFSNVDSIFGNVGNLRANTLTVTYANITGTLASGNVAVGNLISADNTSEFANITSFTTNGLVVNGNIIAAIGNGNVFLANVITANSLTLQSSSSTAASNVTTTRWIQSTTSTSNVMTIGNITSGNVISSNAAYFANVISNTITVMSAMTVSGNVSFGNVSFGNVSYGNITANVTTSTGNVSVDNLTSNVVNVVFCNASSVTANTLTSIALTGNTYVYSANTGVLTANVGNVFGTLTVGVANVTSMVSNALFANTAVVSNLSVSNLTVTISSDISNISITGNTSGNVFAANIATIGTLNTANVVANLVASNVMNAWVTSNIRTLITGNANVSTTTSNVITTGGFTITGNITSGLLTSNVIAGNITMYNTSNTTLFTSNTSNIANFFAGNMTAVNTIVSNLEIQGNSVVITQTTPFKVTSVLLANVLFANTIISNTFTTTANVVGNISTDIANIGIANVNFLNTTDFAVNTANIVNYTPTSNINVTGNLTLGNANIVNFYATSANIVGNITANNAVITFLTTPFYKGSGTVSAGFTSIISANALSNVIVFGNLSANIVVSNTLLSNSINVATVFSNVVNIGQVTSTGTTLVNSINFNISNVDVSGNVLVTRDVYTTNISVTTANIANVTFFSNVAIGNLISTRNLTAANLISSSDLFNSGPYTSSQNVTIDTLNFTAGNLGTVAARTTITTPTLFATDVNFTQDALVAGELITQNFYGNITSANIGSRITIGNANVTQTNITGNVVIPRTSNAAGFNSRLLISNNTTVTSNIVANSLISTGNIITNLLQTTGQVSFASLAVEYIDVANLAVRNVVTIGGNLTVSNVANLFSITANTVNMSTVTTNTLSANTITGTSNVLVAGNIIGNCFGNVLVNRGVVTGNVFADTITVPLNAVGVLTGNALIVPNTALHSVAITGSSAFTSNIRTLNTPNAFIWNTSVPSSGLLDARRLRFSQYITSNRIVEMRYFYITNALPQKYDSGGLNARYDLSFGTTLPTSQGQTWHHFLNTLYIGAQYNTNFSINCLIINATTTGLEVIIYNPFGIAASLSSSTPELYFYITSIATSTQ</sequence>
<dbReference type="Proteomes" id="UP000000862">
    <property type="component" value="Segment"/>
</dbReference>
<dbReference type="KEGG" id="vg:917899"/>
<reference evidence="1 2" key="2">
    <citation type="journal article" date="1995" name="Virology">
        <title>Analysis of 43 kb of the Chlorella virus PBCV-1 330-kb genome: map positions 45 to 88.</title>
        <authorList>
            <person name="Li Y."/>
            <person name="Lu Z."/>
            <person name="Burbank D.E."/>
            <person name="Kutish G.F."/>
            <person name="Rock D.L."/>
            <person name="Van Etten J.L."/>
        </authorList>
    </citation>
    <scope>NUCLEOTIDE SEQUENCE [LARGE SCALE GENOMIC DNA]</scope>
</reference>
<evidence type="ECO:0008006" key="4">
    <source>
        <dbReference type="Google" id="ProtNLM"/>
    </source>
</evidence>
<name>Q89349_PBCV1</name>
<dbReference type="PIR" id="T17504">
    <property type="entry name" value="T17504"/>
</dbReference>
<reference evidence="1 2" key="5">
    <citation type="journal article" date="1997" name="Virology">
        <title>Analysis of 74 kb of DNA located at the right end of the 330-kb chlorella virus PBCV-1 genome.</title>
        <authorList>
            <person name="Li Y."/>
            <person name="Lu Z."/>
            <person name="Sun L."/>
            <person name="Ropp S."/>
            <person name="Kutish G.F."/>
            <person name="Rock D.L."/>
            <person name="Van Etten J.L."/>
        </authorList>
    </citation>
    <scope>NUCLEOTIDE SEQUENCE [LARGE SCALE GENOMIC DNA]</scope>
</reference>
<dbReference type="PDB" id="8H2I">
    <property type="method" value="EM"/>
    <property type="resolution" value="3.80 A"/>
    <property type="chains" value="cP/db/dh/dt=1-1369"/>
</dbReference>
<evidence type="ECO:0000313" key="2">
    <source>
        <dbReference type="Proteomes" id="UP000000862"/>
    </source>
</evidence>
<reference evidence="1 2" key="6">
    <citation type="journal article" date="1999" name="Virology">
        <title>Chlorella virus PBCV-1 encodes a functional homospermidine synthase.</title>
        <authorList>
            <person name="Kaiser A."/>
            <person name="Vollmert M."/>
            <person name="Tholl D."/>
            <person name="Graves M.V."/>
            <person name="Gurnon J.R."/>
            <person name="Xing W."/>
            <person name="Lisec A.D."/>
            <person name="Nickerson K.W."/>
            <person name="Van Etten J.L."/>
        </authorList>
    </citation>
    <scope>NUCLEOTIDE SEQUENCE [LARGE SCALE GENOMIC DNA]</scope>
</reference>
<dbReference type="EMDB" id="EMD-34438"/>
<keyword evidence="3" id="KW-0002">3D-structure</keyword>
<reference evidence="1 2" key="7">
    <citation type="journal article" date="2000" name="Virology">
        <title>Characterization of a beta-1,3-glucanase encoded by chlorella virus PBCV-1.</title>
        <authorList>
            <person name="Sun L."/>
            <person name="Gurnon J.R."/>
            <person name="Adams B.J."/>
            <person name="Graves M.V."/>
            <person name="Van Etten J.L."/>
        </authorList>
    </citation>
    <scope>NUCLEOTIDE SEQUENCE [LARGE SCALE GENOMIC DNA]</scope>
</reference>
<dbReference type="EMBL" id="JF411744">
    <property type="protein sequence ID" value="AAC96382.1"/>
    <property type="molecule type" value="Genomic_DNA"/>
</dbReference>
<gene>
    <name evidence="1" type="primary">A014R</name>
</gene>
<reference evidence="1 2" key="8">
    <citation type="journal article" date="2010" name="J. Virol.">
        <title>Microarray analysis of Paramecium bursaria chlorella virus 1 transcription.</title>
        <authorList>
            <person name="Yanai-Balser G.M."/>
            <person name="Duncan G.A."/>
            <person name="Eudy J.D."/>
            <person name="Wang D."/>
            <person name="Li X."/>
            <person name="Agarkova I.V."/>
            <person name="Dunigan D.D."/>
            <person name="Van Etten J.L."/>
        </authorList>
    </citation>
    <scope>NUCLEOTIDE SEQUENCE [LARGE SCALE GENOMIC DNA]</scope>
</reference>
<evidence type="ECO:0007829" key="3">
    <source>
        <dbReference type="PDB" id="8H2I"/>
    </source>
</evidence>
<reference evidence="3" key="9">
    <citation type="journal article" date="2022" name="Nat. Commun.">
        <title>Near-atomic, non-icosahedrally averaged structure of giant virus Paramecium bursaria chlorella virus 1.</title>
        <authorList>
            <person name="Shao Q."/>
            <person name="Agarkova I.V."/>
            <person name="Noel E.A."/>
            <person name="Dunigan D.D."/>
            <person name="Liu Y."/>
            <person name="Wang A."/>
            <person name="Guo M."/>
            <person name="Xie L."/>
            <person name="Zhao X."/>
            <person name="Rossmann M.G."/>
            <person name="Van Etten J.L."/>
            <person name="Klose T."/>
            <person name="Fang Q."/>
        </authorList>
    </citation>
    <scope>STRUCTURE BY ELECTRON MICROSCOPY (3.80 ANGSTROMS)</scope>
</reference>
<accession>Q89349</accession>
<reference evidence="1 2" key="3">
    <citation type="journal article" date="1996" name="Virology">
        <title>Analysis of 94 kb of the chlorella virus PBCV-1 330-kb genome: map positions 88 to 182.</title>
        <authorList>
            <person name="Lu Z."/>
            <person name="Li Y."/>
            <person name="Que Q."/>
            <person name="Kutish G.F."/>
            <person name="Rock D.L."/>
            <person name="Van Etten J.L."/>
        </authorList>
    </citation>
    <scope>NUCLEOTIDE SEQUENCE [LARGE SCALE GENOMIC DNA]</scope>
</reference>
<keyword evidence="2" id="KW-1185">Reference proteome</keyword>
<dbReference type="GeneID" id="917899"/>
<reference evidence="1 2" key="4">
    <citation type="journal article" date="1996" name="Virology">
        <title>Analysis of 76 kb of the chlorella virus PBCV-1 330-kb genome: map positions 182 to 258.</title>
        <authorList>
            <person name="Kutish G.F."/>
            <person name="Li Y."/>
            <person name="Lu Z."/>
            <person name="Furuta M."/>
            <person name="Rock D.L."/>
            <person name="Van Etten J.L."/>
        </authorList>
    </citation>
    <scope>NUCLEOTIDE SEQUENCE [LARGE SCALE GENOMIC DNA]</scope>
</reference>
<organismHost>
    <name type="scientific">Chlorella</name>
    <dbReference type="NCBI Taxonomy" id="3071"/>
</organismHost>
<dbReference type="RefSeq" id="NP_048362.1">
    <property type="nucleotide sequence ID" value="NC_000852.5"/>
</dbReference>
<organism evidence="1 2">
    <name type="scientific">Paramecium bursaria Chlorella virus 1</name>
    <name type="common">PBCV-1</name>
    <dbReference type="NCBI Taxonomy" id="10506"/>
    <lineage>
        <taxon>Viruses</taxon>
        <taxon>Varidnaviria</taxon>
        <taxon>Bamfordvirae</taxon>
        <taxon>Nucleocytoviricota</taxon>
        <taxon>Megaviricetes</taxon>
        <taxon>Algavirales</taxon>
        <taxon>Phycodnaviridae</taxon>
        <taxon>Chlorovirus</taxon>
        <taxon>Chlorovirus vanettense</taxon>
    </lineage>
</organism>
<proteinExistence type="evidence at protein level"/>
<reference evidence="1 2" key="1">
    <citation type="journal article" date="1995" name="Virology">
        <title>Analysis of 45 kb of DNA located at the left end of the chlorella virus PBCV-1 genome.</title>
        <authorList>
            <person name="Lu Z."/>
            <person name="Li Y."/>
            <person name="Zhang Y."/>
            <person name="Kutish G.F."/>
            <person name="Rock D.L."/>
            <person name="Van Etten J.L."/>
        </authorList>
    </citation>
    <scope>NUCLEOTIDE SEQUENCE [LARGE SCALE GENOMIC DNA]</scope>
</reference>